<name>A0A2W5UDJ5_9BACT</name>
<dbReference type="Proteomes" id="UP000249061">
    <property type="component" value="Unassembled WGS sequence"/>
</dbReference>
<protein>
    <recommendedName>
        <fullName evidence="4">Lipoprotein</fullName>
    </recommendedName>
</protein>
<organism evidence="2 3">
    <name type="scientific">Archangium gephyra</name>
    <dbReference type="NCBI Taxonomy" id="48"/>
    <lineage>
        <taxon>Bacteria</taxon>
        <taxon>Pseudomonadati</taxon>
        <taxon>Myxococcota</taxon>
        <taxon>Myxococcia</taxon>
        <taxon>Myxococcales</taxon>
        <taxon>Cystobacterineae</taxon>
        <taxon>Archangiaceae</taxon>
        <taxon>Archangium</taxon>
    </lineage>
</organism>
<evidence type="ECO:0000313" key="3">
    <source>
        <dbReference type="Proteomes" id="UP000249061"/>
    </source>
</evidence>
<reference evidence="2 3" key="1">
    <citation type="submission" date="2017-08" db="EMBL/GenBank/DDBJ databases">
        <title>Infants hospitalized years apart are colonized by the same room-sourced microbial strains.</title>
        <authorList>
            <person name="Brooks B."/>
            <person name="Olm M.R."/>
            <person name="Firek B.A."/>
            <person name="Baker R."/>
            <person name="Thomas B.C."/>
            <person name="Morowitz M.J."/>
            <person name="Banfield J.F."/>
        </authorList>
    </citation>
    <scope>NUCLEOTIDE SEQUENCE [LARGE SCALE GENOMIC DNA]</scope>
    <source>
        <strain evidence="2">S2_003_000_R2_14</strain>
    </source>
</reference>
<gene>
    <name evidence="2" type="ORF">DI536_29305</name>
</gene>
<dbReference type="EMBL" id="QFQP01000035">
    <property type="protein sequence ID" value="PZR06968.1"/>
    <property type="molecule type" value="Genomic_DNA"/>
</dbReference>
<accession>A0A2W5UDJ5</accession>
<feature type="region of interest" description="Disordered" evidence="1">
    <location>
        <begin position="203"/>
        <end position="228"/>
    </location>
</feature>
<sequence length="228" mass="24521">MTALVLAFALTAVPEGEDLPLTAPLQGMASSRLALPVSIGFDTAVITDDVTPLMKDDGTNRAGGTRDVVWSLARYAPSVARRHFEDAKWNDATNPRMLIIKSVSVLWRQGPSYEVRVEVERRDGEKRLGQATGTGYGTAPRNNGQRMGAAYANAFGARPKNGLTEANPATDGETIRAATLQALDSSLLQLSAVWSGEQMMARAREDAEAAMKRAQEAQKPAPAPKKKK</sequence>
<proteinExistence type="predicted"/>
<evidence type="ECO:0008006" key="4">
    <source>
        <dbReference type="Google" id="ProtNLM"/>
    </source>
</evidence>
<comment type="caution">
    <text evidence="2">The sequence shown here is derived from an EMBL/GenBank/DDBJ whole genome shotgun (WGS) entry which is preliminary data.</text>
</comment>
<dbReference type="AlphaFoldDB" id="A0A2W5UDJ5"/>
<feature type="compositionally biased region" description="Basic and acidic residues" evidence="1">
    <location>
        <begin position="203"/>
        <end position="216"/>
    </location>
</feature>
<evidence type="ECO:0000313" key="2">
    <source>
        <dbReference type="EMBL" id="PZR06968.1"/>
    </source>
</evidence>
<evidence type="ECO:0000256" key="1">
    <source>
        <dbReference type="SAM" id="MobiDB-lite"/>
    </source>
</evidence>